<proteinExistence type="predicted"/>
<dbReference type="GO" id="GO:0004100">
    <property type="term" value="F:chitin synthase activity"/>
    <property type="evidence" value="ECO:0007669"/>
    <property type="project" value="EnsemblFungi"/>
</dbReference>
<dbReference type="GO" id="GO:0016020">
    <property type="term" value="C:membrane"/>
    <property type="evidence" value="ECO:0007669"/>
    <property type="project" value="UniProtKB-SubCell"/>
</dbReference>
<feature type="compositionally biased region" description="Acidic residues" evidence="5">
    <location>
        <begin position="296"/>
        <end position="305"/>
    </location>
</feature>
<evidence type="ECO:0000256" key="1">
    <source>
        <dbReference type="ARBA" id="ARBA00004141"/>
    </source>
</evidence>
<dbReference type="Pfam" id="PF08407">
    <property type="entry name" value="Chitin_synth_1N"/>
    <property type="match status" value="1"/>
</dbReference>
<keyword evidence="3 6" id="KW-1133">Transmembrane helix</keyword>
<dbReference type="CDD" id="cd04190">
    <property type="entry name" value="Chitin_synth_C"/>
    <property type="match status" value="1"/>
</dbReference>
<accession>A0A1E3QAH6</accession>
<dbReference type="GO" id="GO:0071944">
    <property type="term" value="C:cell periphery"/>
    <property type="evidence" value="ECO:0007669"/>
    <property type="project" value="TreeGrafter"/>
</dbReference>
<comment type="subcellular location">
    <subcellularLocation>
        <location evidence="1">Membrane</location>
        <topology evidence="1">Multi-pass membrane protein</topology>
    </subcellularLocation>
</comment>
<feature type="transmembrane region" description="Helical" evidence="6">
    <location>
        <begin position="1032"/>
        <end position="1052"/>
    </location>
</feature>
<dbReference type="OrthoDB" id="26569at2759"/>
<feature type="transmembrane region" description="Helical" evidence="6">
    <location>
        <begin position="896"/>
        <end position="919"/>
    </location>
</feature>
<name>A0A1E3QAH6_LIPST</name>
<feature type="region of interest" description="Disordered" evidence="5">
    <location>
        <begin position="1"/>
        <end position="208"/>
    </location>
</feature>
<sequence>MYSRLNNQTSPSRQSPLRNLTRSEDVAPSSSTIVMRQSTPPRRGKYDRLSEEMSNFGNVTLDDPAIPYSTPPSPTRGPFPGRPSTNGFYAKLHRSPRSLRNAFFNNDGPEEPPFPATSGSSSMRGPYGSDLAMPTVESPSRAHIESPRSRARLESHSSPVSQVLGINSTTNSPYVPSSSSIRPLPVPPAARAGMPQNTATSSPPPFFPTVTELQQRRDSDSLINISGSSAAQQPRITLEDGAGIEDHSSISATGLVEASANLNNHQSSRMLTPVPLALPSSGKNGGYTAVGVHVDEEEQDEEEAESLPSYSSEKRSSSRSSLRYTSLGDEDIDDSDVSTLSEKVASSISSPVIESVPETAQPRRHRSIARKQVRLVRGNLVLDCPVPTKLYSFLPRRDNDEFTYMRYTAATCDPDDFVKSGFNLRPANNDRETELCICITMYNEDEINFTRTMHAVMRNIAHLCSRSKSRVWGKEGWKKVVVCIVADGRKNINPRVLDCMAAMGIFQDGIAKNLVNGKEVKAHLYEYTTQISLDSDLRFKGAERGVVPVQVLFCLKEMNAKKLNSHRWFFNAFCPLLQPNVCILLDVGTRPGNTSLYHLWKAFDQDSNVAGASGEVRAMKGTGWKNLLNPIVAAQNFEYKMSNILDKPMESVFGYITVLPGALSAYRYIALQNDNEGKGPLAQYFKGEKLEGKDADVFTANMYLAEDRILCWELVAKQGEKWILKHVKSCTGDTDVPDKVPEFISQRRRWLNGALFAAIYAQIHFRQIWKTEHSVLRKAMFHIEFIYQFISLFFMYFSLANFYLTFYFIAGSLSDPAVDPFGHNGGYYIFVILKILITILIAAQFIISLGNRPQGAQKLFIGSMILFALATAYSTGCGIYYIVISIKNEGANGNSTFVNMLISVLSTYGLYWIMSLLYLDPWHMMTSSAQYFLLMPSYICTLQVYALCNTHDVTWGTKGDNEIHNDLGAAVNKSGLGRDVVEVEMPSAQLDIDSGYEDALANLRERKQVEDKKGPSESTKKEDYYRGIRTRVVLFWMVANMILALVVTQVYGIENTGSNGYLAFILWSVAILAIFRGFGSLIYLCINAVQYIAETKIRTMEHTKALTSKFQR</sequence>
<feature type="domain" description="Chitin synthase N-terminal" evidence="7">
    <location>
        <begin position="370"/>
        <end position="434"/>
    </location>
</feature>
<dbReference type="GO" id="GO:0005935">
    <property type="term" value="C:cellular bud neck"/>
    <property type="evidence" value="ECO:0007669"/>
    <property type="project" value="EnsemblFungi"/>
</dbReference>
<feature type="compositionally biased region" description="Low complexity" evidence="5">
    <location>
        <begin position="318"/>
        <end position="327"/>
    </location>
</feature>
<dbReference type="Pfam" id="PF01644">
    <property type="entry name" value="Chitin_synth_1"/>
    <property type="match status" value="1"/>
</dbReference>
<dbReference type="GO" id="GO:0030428">
    <property type="term" value="C:cell septum"/>
    <property type="evidence" value="ECO:0007669"/>
    <property type="project" value="TreeGrafter"/>
</dbReference>
<feature type="compositionally biased region" description="Polar residues" evidence="5">
    <location>
        <begin position="156"/>
        <end position="181"/>
    </location>
</feature>
<feature type="transmembrane region" description="Helical" evidence="6">
    <location>
        <begin position="1064"/>
        <end position="1086"/>
    </location>
</feature>
<feature type="transmembrane region" description="Helical" evidence="6">
    <location>
        <begin position="859"/>
        <end position="884"/>
    </location>
</feature>
<evidence type="ECO:0000259" key="7">
    <source>
        <dbReference type="Pfam" id="PF08407"/>
    </source>
</evidence>
<dbReference type="AlphaFoldDB" id="A0A1E3QAH6"/>
<keyword evidence="4 6" id="KW-0472">Membrane</keyword>
<evidence type="ECO:0000256" key="5">
    <source>
        <dbReference type="SAM" id="MobiDB-lite"/>
    </source>
</evidence>
<dbReference type="Proteomes" id="UP000094385">
    <property type="component" value="Unassembled WGS sequence"/>
</dbReference>
<evidence type="ECO:0000313" key="9">
    <source>
        <dbReference type="Proteomes" id="UP000094385"/>
    </source>
</evidence>
<evidence type="ECO:0000256" key="2">
    <source>
        <dbReference type="ARBA" id="ARBA00022692"/>
    </source>
</evidence>
<dbReference type="InterPro" id="IPR004835">
    <property type="entry name" value="Chitin_synth"/>
</dbReference>
<dbReference type="STRING" id="675824.A0A1E3QAH6"/>
<evidence type="ECO:0000256" key="6">
    <source>
        <dbReference type="SAM" id="Phobius"/>
    </source>
</evidence>
<feature type="region of interest" description="Disordered" evidence="5">
    <location>
        <begin position="296"/>
        <end position="337"/>
    </location>
</feature>
<feature type="transmembrane region" description="Helical" evidence="6">
    <location>
        <begin position="826"/>
        <end position="847"/>
    </location>
</feature>
<feature type="compositionally biased region" description="Basic and acidic residues" evidence="5">
    <location>
        <begin position="140"/>
        <end position="155"/>
    </location>
</feature>
<feature type="transmembrane region" description="Helical" evidence="6">
    <location>
        <begin position="785"/>
        <end position="806"/>
    </location>
</feature>
<dbReference type="InterPro" id="IPR013616">
    <property type="entry name" value="Chitin_synth_N"/>
</dbReference>
<evidence type="ECO:0000256" key="3">
    <source>
        <dbReference type="ARBA" id="ARBA00022989"/>
    </source>
</evidence>
<dbReference type="PANTHER" id="PTHR22914:SF38">
    <property type="entry name" value="CHITIN SYNTHASE 2"/>
    <property type="match status" value="1"/>
</dbReference>
<dbReference type="EMBL" id="KV454292">
    <property type="protein sequence ID" value="ODQ74630.1"/>
    <property type="molecule type" value="Genomic_DNA"/>
</dbReference>
<feature type="compositionally biased region" description="Polar residues" evidence="5">
    <location>
        <begin position="1"/>
        <end position="20"/>
    </location>
</feature>
<gene>
    <name evidence="8" type="ORF">LIPSTDRAFT_103920</name>
</gene>
<keyword evidence="2 6" id="KW-0812">Transmembrane</keyword>
<feature type="compositionally biased region" description="Pro residues" evidence="5">
    <location>
        <begin position="69"/>
        <end position="81"/>
    </location>
</feature>
<dbReference type="GO" id="GO:1902404">
    <property type="term" value="P:mitotic actomyosin contractile ring contraction"/>
    <property type="evidence" value="ECO:0007669"/>
    <property type="project" value="EnsemblFungi"/>
</dbReference>
<evidence type="ECO:0000313" key="8">
    <source>
        <dbReference type="EMBL" id="ODQ74630.1"/>
    </source>
</evidence>
<organism evidence="8 9">
    <name type="scientific">Lipomyces starkeyi NRRL Y-11557</name>
    <dbReference type="NCBI Taxonomy" id="675824"/>
    <lineage>
        <taxon>Eukaryota</taxon>
        <taxon>Fungi</taxon>
        <taxon>Dikarya</taxon>
        <taxon>Ascomycota</taxon>
        <taxon>Saccharomycotina</taxon>
        <taxon>Lipomycetes</taxon>
        <taxon>Lipomycetales</taxon>
        <taxon>Lipomycetaceae</taxon>
        <taxon>Lipomyces</taxon>
    </lineage>
</organism>
<dbReference type="PANTHER" id="PTHR22914">
    <property type="entry name" value="CHITIN SYNTHASE"/>
    <property type="match status" value="1"/>
</dbReference>
<dbReference type="GO" id="GO:0006031">
    <property type="term" value="P:chitin biosynthetic process"/>
    <property type="evidence" value="ECO:0007669"/>
    <property type="project" value="EnsemblFungi"/>
</dbReference>
<reference evidence="8 9" key="1">
    <citation type="journal article" date="2016" name="Proc. Natl. Acad. Sci. U.S.A.">
        <title>Comparative genomics of biotechnologically important yeasts.</title>
        <authorList>
            <person name="Riley R."/>
            <person name="Haridas S."/>
            <person name="Wolfe K.H."/>
            <person name="Lopes M.R."/>
            <person name="Hittinger C.T."/>
            <person name="Goeker M."/>
            <person name="Salamov A.A."/>
            <person name="Wisecaver J.H."/>
            <person name="Long T.M."/>
            <person name="Calvey C.H."/>
            <person name="Aerts A.L."/>
            <person name="Barry K.W."/>
            <person name="Choi C."/>
            <person name="Clum A."/>
            <person name="Coughlan A.Y."/>
            <person name="Deshpande S."/>
            <person name="Douglass A.P."/>
            <person name="Hanson S.J."/>
            <person name="Klenk H.-P."/>
            <person name="LaButti K.M."/>
            <person name="Lapidus A."/>
            <person name="Lindquist E.A."/>
            <person name="Lipzen A.M."/>
            <person name="Meier-Kolthoff J.P."/>
            <person name="Ohm R.A."/>
            <person name="Otillar R.P."/>
            <person name="Pangilinan J.L."/>
            <person name="Peng Y."/>
            <person name="Rokas A."/>
            <person name="Rosa C.A."/>
            <person name="Scheuner C."/>
            <person name="Sibirny A.A."/>
            <person name="Slot J.C."/>
            <person name="Stielow J.B."/>
            <person name="Sun H."/>
            <person name="Kurtzman C.P."/>
            <person name="Blackwell M."/>
            <person name="Grigoriev I.V."/>
            <person name="Jeffries T.W."/>
        </authorList>
    </citation>
    <scope>NUCLEOTIDE SEQUENCE [LARGE SCALE GENOMIC DNA]</scope>
    <source>
        <strain evidence="8 9">NRRL Y-11557</strain>
    </source>
</reference>
<protein>
    <recommendedName>
        <fullName evidence="7">Chitin synthase N-terminal domain-containing protein</fullName>
    </recommendedName>
</protein>
<feature type="compositionally biased region" description="Polar residues" evidence="5">
    <location>
        <begin position="28"/>
        <end position="40"/>
    </location>
</feature>
<evidence type="ECO:0000256" key="4">
    <source>
        <dbReference type="ARBA" id="ARBA00023136"/>
    </source>
</evidence>
<keyword evidence="9" id="KW-1185">Reference proteome</keyword>